<evidence type="ECO:0000313" key="1">
    <source>
        <dbReference type="EMBL" id="PKQ77069.1"/>
    </source>
</evidence>
<gene>
    <name evidence="1" type="ORF">AOX56_18050</name>
</gene>
<dbReference type="Proteomes" id="UP000233526">
    <property type="component" value="Unassembled WGS sequence"/>
</dbReference>
<accession>A0A2N3IWN7</accession>
<proteinExistence type="predicted"/>
<evidence type="ECO:0000313" key="2">
    <source>
        <dbReference type="Proteomes" id="UP000233526"/>
    </source>
</evidence>
<dbReference type="EMBL" id="LJZX01000040">
    <property type="protein sequence ID" value="PKQ77069.1"/>
    <property type="molecule type" value="Genomic_DNA"/>
</dbReference>
<sequence>MKIIFTNPIHGEEISSYNDYVLGFKIVMRLLLLHLKLYHQIPPCKEQEMELLAYQLSQGRLLKHRQPLQETSHIHSVDDTFAVLFMDFLVIMRTIIKAFTCICSQN</sequence>
<dbReference type="AlphaFoldDB" id="A0A2N3IWN7"/>
<organism evidence="1 2">
    <name type="scientific">Aeromonas sobria</name>
    <dbReference type="NCBI Taxonomy" id="646"/>
    <lineage>
        <taxon>Bacteria</taxon>
        <taxon>Pseudomonadati</taxon>
        <taxon>Pseudomonadota</taxon>
        <taxon>Gammaproteobacteria</taxon>
        <taxon>Aeromonadales</taxon>
        <taxon>Aeromonadaceae</taxon>
        <taxon>Aeromonas</taxon>
    </lineage>
</organism>
<comment type="caution">
    <text evidence="1">The sequence shown here is derived from an EMBL/GenBank/DDBJ whole genome shotgun (WGS) entry which is preliminary data.</text>
</comment>
<protein>
    <submittedName>
        <fullName evidence="1">Uncharacterized protein</fullName>
    </submittedName>
</protein>
<reference evidence="1 2" key="1">
    <citation type="journal article" date="2017" name="Front. Microbiol.">
        <title>Strong Genomic and Phenotypic Heterogeneity in the Aeromonas sobria Species Complex.</title>
        <authorList>
            <person name="Gauthier J."/>
            <person name="Vincent A.T."/>
            <person name="Charette S.J."/>
            <person name="Derome N."/>
        </authorList>
    </citation>
    <scope>NUCLEOTIDE SEQUENCE [LARGE SCALE GENOMIC DNA]</scope>
    <source>
        <strain evidence="1 2">JF2635</strain>
    </source>
</reference>
<name>A0A2N3IWN7_AERSO</name>